<dbReference type="PIRSF" id="PIRSF033905">
    <property type="entry name" value="UCP033905"/>
    <property type="match status" value="1"/>
</dbReference>
<gene>
    <name evidence="1" type="primary">araD1</name>
    <name evidence="1" type="ORF">ACFQ2X_12455</name>
</gene>
<evidence type="ECO:0000313" key="1">
    <source>
        <dbReference type="EMBL" id="MFD1217416.1"/>
    </source>
</evidence>
<keyword evidence="2" id="KW-1185">Reference proteome</keyword>
<dbReference type="InterPro" id="IPR036663">
    <property type="entry name" value="Fumarylacetoacetase_C_sf"/>
</dbReference>
<evidence type="ECO:0000313" key="2">
    <source>
        <dbReference type="Proteomes" id="UP001597264"/>
    </source>
</evidence>
<dbReference type="Proteomes" id="UP001597264">
    <property type="component" value="Unassembled WGS sequence"/>
</dbReference>
<dbReference type="RefSeq" id="WP_230437449.1">
    <property type="nucleotide sequence ID" value="NZ_CP087715.1"/>
</dbReference>
<comment type="caution">
    <text evidence="1">The sequence shown here is derived from an EMBL/GenBank/DDBJ whole genome shotgun (WGS) entry which is preliminary data.</text>
</comment>
<dbReference type="NCBIfam" id="NF040903">
    <property type="entry name" value="GguC"/>
    <property type="match status" value="1"/>
</dbReference>
<protein>
    <submittedName>
        <fullName evidence="1">AraD1 family protein</fullName>
    </submittedName>
</protein>
<proteinExistence type="predicted"/>
<dbReference type="InterPro" id="IPR009645">
    <property type="entry name" value="GguC"/>
</dbReference>
<accession>A0ABW3UAE9</accession>
<dbReference type="EMBL" id="JBHTLR010000014">
    <property type="protein sequence ID" value="MFD1217416.1"/>
    <property type="molecule type" value="Genomic_DNA"/>
</dbReference>
<organism evidence="1 2">
    <name type="scientific">Microbulbifer celer</name>
    <dbReference type="NCBI Taxonomy" id="435905"/>
    <lineage>
        <taxon>Bacteria</taxon>
        <taxon>Pseudomonadati</taxon>
        <taxon>Pseudomonadota</taxon>
        <taxon>Gammaproteobacteria</taxon>
        <taxon>Cellvibrionales</taxon>
        <taxon>Microbulbiferaceae</taxon>
        <taxon>Microbulbifer</taxon>
    </lineage>
</organism>
<dbReference type="SUPFAM" id="SSF56529">
    <property type="entry name" value="FAH"/>
    <property type="match status" value="1"/>
</dbReference>
<name>A0ABW3UAE9_9GAMM</name>
<sequence length="331" mass="36367">MRLIQFTTESGLRAVGAVVDHNTVEQLKGVESVYQLAQQALSSGTPLESLATSLLSDQRLDYQQIIDEGRLLAPIDHPEPSCMMVAGTGLTHLGSADTRAAMHAQNSSGKEEEMTDTMKMFKMGVEGGKPANGETGVQPEWFYKGDGNCVVAPEQAIPSPSFALDAGEEPEIAGIYINDNEGNPCRIGFAIGNELSDHVTERQNYLYLAHSKLRHCSFGPELLLGELPAHIEGTSRIVRNGEVIWEKNFLSGEDNMSHTIKNLEDHHFKYDNFCRPGHVQVHFFGTATLSFGDGIKPAEGDRFEIESATFGRTLRNPLKIVERKIPTVKTL</sequence>
<reference evidence="2" key="1">
    <citation type="journal article" date="2019" name="Int. J. Syst. Evol. Microbiol.">
        <title>The Global Catalogue of Microorganisms (GCM) 10K type strain sequencing project: providing services to taxonomists for standard genome sequencing and annotation.</title>
        <authorList>
            <consortium name="The Broad Institute Genomics Platform"/>
            <consortium name="The Broad Institute Genome Sequencing Center for Infectious Disease"/>
            <person name="Wu L."/>
            <person name="Ma J."/>
        </authorList>
    </citation>
    <scope>NUCLEOTIDE SEQUENCE [LARGE SCALE GENOMIC DNA]</scope>
    <source>
        <strain evidence="2">CCUG 54356</strain>
    </source>
</reference>
<dbReference type="Gene3D" id="3.90.850.10">
    <property type="entry name" value="Fumarylacetoacetase-like, C-terminal domain"/>
    <property type="match status" value="1"/>
</dbReference>